<dbReference type="EMBL" id="CAKXYY010000001">
    <property type="protein sequence ID" value="CAH2350445.1"/>
    <property type="molecule type" value="Genomic_DNA"/>
</dbReference>
<dbReference type="Pfam" id="PF16588">
    <property type="entry name" value="zf-C2H2_10"/>
    <property type="match status" value="1"/>
</dbReference>
<feature type="compositionally biased region" description="Basic and acidic residues" evidence="1">
    <location>
        <begin position="146"/>
        <end position="156"/>
    </location>
</feature>
<feature type="compositionally biased region" description="Low complexity" evidence="1">
    <location>
        <begin position="120"/>
        <end position="139"/>
    </location>
</feature>
<gene>
    <name evidence="2" type="ORF">CLIB1423_01S10264</name>
</gene>
<dbReference type="Proteomes" id="UP000837801">
    <property type="component" value="Unassembled WGS sequence"/>
</dbReference>
<sequence length="185" mass="20659">MSIVELSSTVDKLAKAVTQKNKELDTLKSEYNAKIMQMNSYLSTLQDIVLAENHNHQQEVTDDDFITATNGGLNCPKCSTRVRMDDFIIVPRGKIRLLAEKSEPLRSSFEKLNLEGTSATTNTNYATTTNTTPKYSPSKDSSASPHTDKKHQERRSSKVICSYCQKPGHTRAKCFARLNAPMKNA</sequence>
<dbReference type="AlphaFoldDB" id="A0A9P0VVX1"/>
<reference evidence="2" key="1">
    <citation type="submission" date="2022-03" db="EMBL/GenBank/DDBJ databases">
        <authorList>
            <person name="Legras J.-L."/>
            <person name="Devillers H."/>
            <person name="Grondin C."/>
        </authorList>
    </citation>
    <scope>NUCLEOTIDE SEQUENCE</scope>
    <source>
        <strain evidence="2">CLIB 1423</strain>
    </source>
</reference>
<protein>
    <submittedName>
        <fullName evidence="2">Uncharacterized protein</fullName>
    </submittedName>
</protein>
<dbReference type="OrthoDB" id="4069967at2759"/>
<comment type="caution">
    <text evidence="2">The sequence shown here is derived from an EMBL/GenBank/DDBJ whole genome shotgun (WGS) entry which is preliminary data.</text>
</comment>
<organism evidence="2 3">
    <name type="scientific">[Candida] railenensis</name>
    <dbReference type="NCBI Taxonomy" id="45579"/>
    <lineage>
        <taxon>Eukaryota</taxon>
        <taxon>Fungi</taxon>
        <taxon>Dikarya</taxon>
        <taxon>Ascomycota</taxon>
        <taxon>Saccharomycotina</taxon>
        <taxon>Pichiomycetes</taxon>
        <taxon>Debaryomycetaceae</taxon>
        <taxon>Kurtzmaniella</taxon>
    </lineage>
</organism>
<proteinExistence type="predicted"/>
<feature type="region of interest" description="Disordered" evidence="1">
    <location>
        <begin position="120"/>
        <end position="156"/>
    </location>
</feature>
<evidence type="ECO:0000313" key="3">
    <source>
        <dbReference type="Proteomes" id="UP000837801"/>
    </source>
</evidence>
<evidence type="ECO:0000256" key="1">
    <source>
        <dbReference type="SAM" id="MobiDB-lite"/>
    </source>
</evidence>
<accession>A0A9P0VVX1</accession>
<evidence type="ECO:0000313" key="2">
    <source>
        <dbReference type="EMBL" id="CAH2350445.1"/>
    </source>
</evidence>
<keyword evidence="3" id="KW-1185">Reference proteome</keyword>
<name>A0A9P0VVX1_9ASCO</name>